<organism evidence="1 2">
    <name type="scientific">Corynebacterium urealyticum</name>
    <dbReference type="NCBI Taxonomy" id="43771"/>
    <lineage>
        <taxon>Bacteria</taxon>
        <taxon>Bacillati</taxon>
        <taxon>Actinomycetota</taxon>
        <taxon>Actinomycetes</taxon>
        <taxon>Mycobacteriales</taxon>
        <taxon>Corynebacteriaceae</taxon>
        <taxon>Corynebacterium</taxon>
    </lineage>
</organism>
<accession>A0A2W5B3T8</accession>
<comment type="caution">
    <text evidence="1">The sequence shown here is derived from an EMBL/GenBank/DDBJ whole genome shotgun (WGS) entry which is preliminary data.</text>
</comment>
<evidence type="ECO:0000313" key="2">
    <source>
        <dbReference type="Proteomes" id="UP000249451"/>
    </source>
</evidence>
<gene>
    <name evidence="1" type="ORF">DI609_04020</name>
</gene>
<reference evidence="1 2" key="1">
    <citation type="submission" date="2017-11" db="EMBL/GenBank/DDBJ databases">
        <title>Infants hospitalized years apart are colonized by the same room-sourced microbial strains.</title>
        <authorList>
            <person name="Brooks B."/>
            <person name="Olm M.R."/>
            <person name="Firek B.A."/>
            <person name="Baker R."/>
            <person name="Thomas B.C."/>
            <person name="Morowitz M.J."/>
            <person name="Banfield J.F."/>
        </authorList>
    </citation>
    <scope>NUCLEOTIDE SEQUENCE [LARGE SCALE GENOMIC DNA]</scope>
    <source>
        <strain evidence="1">S2_012_000_R3_87</strain>
    </source>
</reference>
<dbReference type="EMBL" id="QFNY01000069">
    <property type="protein sequence ID" value="PZP01485.1"/>
    <property type="molecule type" value="Genomic_DNA"/>
</dbReference>
<dbReference type="AlphaFoldDB" id="A0A2W5B3T8"/>
<dbReference type="Proteomes" id="UP000249451">
    <property type="component" value="Unassembled WGS sequence"/>
</dbReference>
<evidence type="ECO:0000313" key="1">
    <source>
        <dbReference type="EMBL" id="PZP01485.1"/>
    </source>
</evidence>
<protein>
    <submittedName>
        <fullName evidence="1">Uncharacterized protein</fullName>
    </submittedName>
</protein>
<proteinExistence type="predicted"/>
<name>A0A2W5B3T8_9CORY</name>
<sequence>MIQLGTIIAARREMGLPTDDETLAEERDRLENLLSERIEVIESELWERHKRDTGATYMDEHFLLDSGNRARVQATEEILEEEINAPLRDYYEQNPELRECDDY</sequence>